<comment type="function">
    <text evidence="6">Salivary chemokine-binding protein which binds to host chemokines.</text>
</comment>
<keyword evidence="4 6" id="KW-1015">Disulfide bond</keyword>
<reference evidence="7" key="1">
    <citation type="journal article" date="2017" name="Ticks Tick Borne Dis.">
        <title>An insight into the sialome of Hyalomma excavatum.</title>
        <authorList>
            <person name="Ribeiro J.M."/>
            <person name="Slovak M."/>
            <person name="Francischetti I.M."/>
        </authorList>
    </citation>
    <scope>NUCLEOTIDE SEQUENCE</scope>
    <source>
        <strain evidence="7">Samish</strain>
        <tissue evidence="7">Salivary glands</tissue>
    </source>
</reference>
<evidence type="ECO:0000256" key="1">
    <source>
        <dbReference type="ARBA" id="ARBA00004613"/>
    </source>
</evidence>
<dbReference type="EMBL" id="GEFH01002326">
    <property type="protein sequence ID" value="JAP66255.1"/>
    <property type="molecule type" value="mRNA"/>
</dbReference>
<proteinExistence type="evidence at transcript level"/>
<evidence type="ECO:0000256" key="2">
    <source>
        <dbReference type="ARBA" id="ARBA00022525"/>
    </source>
</evidence>
<evidence type="ECO:0000256" key="4">
    <source>
        <dbReference type="ARBA" id="ARBA00023157"/>
    </source>
</evidence>
<protein>
    <recommendedName>
        <fullName evidence="6">Evasin</fullName>
    </recommendedName>
</protein>
<feature type="non-terminal residue" evidence="7">
    <location>
        <position position="1"/>
    </location>
</feature>
<name>A0A131XJ87_9ACAR</name>
<dbReference type="InterPro" id="IPR045797">
    <property type="entry name" value="EVA_Class_A"/>
</dbReference>
<evidence type="ECO:0000256" key="5">
    <source>
        <dbReference type="ARBA" id="ARBA00023180"/>
    </source>
</evidence>
<dbReference type="GO" id="GO:0005576">
    <property type="term" value="C:extracellular region"/>
    <property type="evidence" value="ECO:0007669"/>
    <property type="project" value="UniProtKB-SubCell"/>
</dbReference>
<evidence type="ECO:0000256" key="3">
    <source>
        <dbReference type="ARBA" id="ARBA00022729"/>
    </source>
</evidence>
<dbReference type="GO" id="GO:0019957">
    <property type="term" value="F:C-C chemokine binding"/>
    <property type="evidence" value="ECO:0007669"/>
    <property type="project" value="InterPro"/>
</dbReference>
<keyword evidence="2 6" id="KW-0964">Secreted</keyword>
<dbReference type="Pfam" id="PF19429">
    <property type="entry name" value="EVA_Class_A"/>
    <property type="match status" value="1"/>
</dbReference>
<evidence type="ECO:0000313" key="7">
    <source>
        <dbReference type="EMBL" id="JAP66255.1"/>
    </source>
</evidence>
<organism evidence="7">
    <name type="scientific">Hyalomma excavatum</name>
    <dbReference type="NCBI Taxonomy" id="257692"/>
    <lineage>
        <taxon>Eukaryota</taxon>
        <taxon>Metazoa</taxon>
        <taxon>Ecdysozoa</taxon>
        <taxon>Arthropoda</taxon>
        <taxon>Chelicerata</taxon>
        <taxon>Arachnida</taxon>
        <taxon>Acari</taxon>
        <taxon>Parasitiformes</taxon>
        <taxon>Ixodida</taxon>
        <taxon>Ixodoidea</taxon>
        <taxon>Ixodidae</taxon>
        <taxon>Hyalomminae</taxon>
        <taxon>Hyalomma</taxon>
    </lineage>
</organism>
<keyword evidence="3 6" id="KW-0732">Signal</keyword>
<accession>A0A131XJ87</accession>
<keyword evidence="5 6" id="KW-0325">Glycoprotein</keyword>
<dbReference type="AlphaFoldDB" id="A0A131XJ87"/>
<comment type="subcellular location">
    <subcellularLocation>
        <location evidence="1 6">Secreted</location>
    </subcellularLocation>
</comment>
<sequence>HAHTAYYFSVFGQTSATTCTLETAAGQKKIGCKACAGHRSHGTSSSAGTECLNVGEEAVKKMSENYHHFCLLGVCSEAKGDTEQQCLPSGLAVECWKPKLSACNS</sequence>
<dbReference type="Gene3D" id="2.30.130.100">
    <property type="match status" value="1"/>
</dbReference>
<evidence type="ECO:0000256" key="6">
    <source>
        <dbReference type="RuleBase" id="RU369006"/>
    </source>
</evidence>